<dbReference type="AlphaFoldDB" id="M4VGN9"/>
<comment type="function">
    <text evidence="6">HflC and HflK could regulate a protease.</text>
</comment>
<dbReference type="SUPFAM" id="SSF117892">
    <property type="entry name" value="Band 7/SPFH domain"/>
    <property type="match status" value="1"/>
</dbReference>
<sequence length="319" mass="35828">MTMKPSHAGVLIALAVVVMGAALSVFTVRETEHAIVLQFGEPKRVISEAGLHFKLPMIQNVRYFDNRILSVDPQTQRMNLSSDKSSPLRVKDEDLEISEEQKEALEKLTTEVSGEPINVESFARYRIVDPLLFLQRMVTEDVAEQRIRAVMEGATRDVLGQTTLRTLLSPRRAAVMNEIRDRVNTAMADRGVEIVDFRIAKADLTDTLRTSTVSRMITERKEKATETRATGQELALQIRSKADKERAIILAEAEKDAQIVRGQGDETAIKTYASAFNKDKDFYAFTRSLEAYRNTLGDPATQLILSPDGAFFRYFNNAP</sequence>
<dbReference type="PANTHER" id="PTHR42911">
    <property type="entry name" value="MODULATOR OF FTSH PROTEASE HFLC"/>
    <property type="match status" value="1"/>
</dbReference>
<proteinExistence type="inferred from homology"/>
<dbReference type="NCBIfam" id="TIGR01932">
    <property type="entry name" value="hflC"/>
    <property type="match status" value="1"/>
</dbReference>
<dbReference type="PANTHER" id="PTHR42911:SF1">
    <property type="entry name" value="MODULATOR OF FTSH PROTEASE HFLC"/>
    <property type="match status" value="1"/>
</dbReference>
<evidence type="ECO:0000313" key="8">
    <source>
        <dbReference type="EMBL" id="AGH97221.1"/>
    </source>
</evidence>
<dbReference type="GO" id="GO:0016020">
    <property type="term" value="C:membrane"/>
    <property type="evidence" value="ECO:0007669"/>
    <property type="project" value="UniProtKB-SubCell"/>
</dbReference>
<dbReference type="Pfam" id="PF01145">
    <property type="entry name" value="Band_7"/>
    <property type="match status" value="1"/>
</dbReference>
<evidence type="ECO:0000256" key="1">
    <source>
        <dbReference type="ARBA" id="ARBA00004167"/>
    </source>
</evidence>
<reference evidence="8 9" key="1">
    <citation type="journal article" date="2013" name="ISME J.">
        <title>By their genes ye shall know them: genomic signatures of predatory bacteria.</title>
        <authorList>
            <person name="Pasternak Z."/>
            <person name="Pietrokovski S."/>
            <person name="Rotem O."/>
            <person name="Gophna U."/>
            <person name="Lurie-Weinberger M.N."/>
            <person name="Jurkevitch E."/>
        </authorList>
    </citation>
    <scope>NUCLEOTIDE SEQUENCE [LARGE SCALE GENOMIC DNA]</scope>
    <source>
        <strain evidence="8">EPB</strain>
    </source>
</reference>
<accession>M4VGN9</accession>
<dbReference type="SMART" id="SM00244">
    <property type="entry name" value="PHB"/>
    <property type="match status" value="1"/>
</dbReference>
<gene>
    <name evidence="8" type="ORF">A11S_387</name>
</gene>
<dbReference type="HOGENOM" id="CLU_059167_1_0_5"/>
<dbReference type="PATRIC" id="fig|349215.9.peg.380"/>
<dbReference type="Proteomes" id="UP000011932">
    <property type="component" value="Chromosome"/>
</dbReference>
<dbReference type="STRING" id="349215.A11S_387"/>
<dbReference type="Gene3D" id="3.30.479.30">
    <property type="entry name" value="Band 7 domain"/>
    <property type="match status" value="1"/>
</dbReference>
<evidence type="ECO:0000256" key="2">
    <source>
        <dbReference type="ARBA" id="ARBA00007862"/>
    </source>
</evidence>
<dbReference type="KEGG" id="man:A11S_387"/>
<dbReference type="OrthoDB" id="9812991at2"/>
<dbReference type="RefSeq" id="WP_015466778.1">
    <property type="nucleotide sequence ID" value="NC_020812.1"/>
</dbReference>
<evidence type="ECO:0000256" key="5">
    <source>
        <dbReference type="ARBA" id="ARBA00023136"/>
    </source>
</evidence>
<evidence type="ECO:0000256" key="3">
    <source>
        <dbReference type="ARBA" id="ARBA00022692"/>
    </source>
</evidence>
<keyword evidence="5" id="KW-0472">Membrane</keyword>
<dbReference type="InterPro" id="IPR010200">
    <property type="entry name" value="HflC"/>
</dbReference>
<evidence type="ECO:0000256" key="4">
    <source>
        <dbReference type="ARBA" id="ARBA00022989"/>
    </source>
</evidence>
<feature type="domain" description="Band 7" evidence="7">
    <location>
        <begin position="23"/>
        <end position="216"/>
    </location>
</feature>
<dbReference type="EMBL" id="CP003538">
    <property type="protein sequence ID" value="AGH97221.1"/>
    <property type="molecule type" value="Genomic_DNA"/>
</dbReference>
<evidence type="ECO:0000259" key="7">
    <source>
        <dbReference type="SMART" id="SM00244"/>
    </source>
</evidence>
<evidence type="ECO:0000256" key="6">
    <source>
        <dbReference type="PIRNR" id="PIRNR005651"/>
    </source>
</evidence>
<evidence type="ECO:0000313" key="9">
    <source>
        <dbReference type="Proteomes" id="UP000011932"/>
    </source>
</evidence>
<name>M4VGN9_9BACT</name>
<dbReference type="InterPro" id="IPR001107">
    <property type="entry name" value="Band_7"/>
</dbReference>
<keyword evidence="3" id="KW-0812">Transmembrane</keyword>
<dbReference type="CDD" id="cd03405">
    <property type="entry name" value="SPFH_HflC"/>
    <property type="match status" value="1"/>
</dbReference>
<protein>
    <recommendedName>
        <fullName evidence="6">Protein HflC</fullName>
    </recommendedName>
</protein>
<organism evidence="8 9">
    <name type="scientific">Micavibrio aeruginosavorus EPB</name>
    <dbReference type="NCBI Taxonomy" id="349215"/>
    <lineage>
        <taxon>Bacteria</taxon>
        <taxon>Pseudomonadati</taxon>
        <taxon>Bdellovibrionota</taxon>
        <taxon>Bdellovibrionia</taxon>
        <taxon>Bdellovibrionales</taxon>
        <taxon>Pseudobdellovibrionaceae</taxon>
        <taxon>Micavibrio</taxon>
    </lineage>
</organism>
<dbReference type="PIRSF" id="PIRSF005651">
    <property type="entry name" value="HflC"/>
    <property type="match status" value="1"/>
</dbReference>
<keyword evidence="4" id="KW-1133">Transmembrane helix</keyword>
<comment type="similarity">
    <text evidence="2 6">Belongs to the band 7/mec-2 family. HflC subfamily.</text>
</comment>
<dbReference type="MEROPS" id="I87.001"/>
<comment type="subcellular location">
    <subcellularLocation>
        <location evidence="1">Membrane</location>
        <topology evidence="1">Single-pass membrane protein</topology>
    </subcellularLocation>
</comment>
<dbReference type="InterPro" id="IPR036013">
    <property type="entry name" value="Band_7/SPFH_dom_sf"/>
</dbReference>